<accession>A0A194AEF8</accession>
<gene>
    <name evidence="2" type="ORF">DPF_1177</name>
</gene>
<dbReference type="Gene3D" id="3.40.50.2300">
    <property type="match status" value="2"/>
</dbReference>
<feature type="transmembrane region" description="Helical" evidence="1">
    <location>
        <begin position="25"/>
        <end position="47"/>
    </location>
</feature>
<sequence length="384" mass="42964">MHFFSLLLSDNTGKLTTMPCFVSRFLQVFVISVSIVGVVAYSAVSWAGKNDKVFRVFVVHSYGPDHICGAPQFRGIERALTERLGKGRLVFEHFYMLTKTQYITPDEIRQRGDLALRAIKDFDPDLIMTLDDNAFRTVGLDLAGDATRPVVFSGLNNPPEVYNQTHRFMQSRSYPGGNITGIYEKLYLYKTLQVLKQALPQCRRVVGITDESFTGQALYRQMLLEAEQNRGSLPVEWELRQVRTFREYKQLVDALNRDTSVDAIFPLAFLLVDEQGRPVSGRAILSWTLVHSSLPELAINYELCRLGLFGGAAVHFESMGYAAGLFGVAILEGQHPGNLPIVDAPEFAIVFNTSRAAMLSKKIPLPLLMAADAVYTSMPLIEQQ</sequence>
<dbReference type="AlphaFoldDB" id="A0A194AEF8"/>
<dbReference type="PANTHER" id="PTHR35271">
    <property type="entry name" value="ABC TRANSPORTER, SUBSTRATE-BINDING LIPOPROTEIN-RELATED"/>
    <property type="match status" value="1"/>
</dbReference>
<organism evidence="2 3">
    <name type="scientific">Desulfoplanes formicivorans</name>
    <dbReference type="NCBI Taxonomy" id="1592317"/>
    <lineage>
        <taxon>Bacteria</taxon>
        <taxon>Pseudomonadati</taxon>
        <taxon>Thermodesulfobacteriota</taxon>
        <taxon>Desulfovibrionia</taxon>
        <taxon>Desulfovibrionales</taxon>
        <taxon>Desulfoplanaceae</taxon>
        <taxon>Desulfoplanes</taxon>
    </lineage>
</organism>
<dbReference type="PANTHER" id="PTHR35271:SF1">
    <property type="entry name" value="ABC TRANSPORTER, SUBSTRATE-BINDING LIPOPROTEIN"/>
    <property type="match status" value="1"/>
</dbReference>
<keyword evidence="1" id="KW-0472">Membrane</keyword>
<evidence type="ECO:0000313" key="2">
    <source>
        <dbReference type="EMBL" id="GAU08467.1"/>
    </source>
</evidence>
<keyword evidence="3" id="KW-1185">Reference proteome</keyword>
<reference evidence="3" key="1">
    <citation type="submission" date="2016-06" db="EMBL/GenBank/DDBJ databases">
        <title>Draft genome sequence of Desulfoplanes formicivorans strain Pf12B.</title>
        <authorList>
            <person name="Watanabe M."/>
            <person name="Kojima H."/>
            <person name="Fukui M."/>
        </authorList>
    </citation>
    <scope>NUCLEOTIDE SEQUENCE [LARGE SCALE GENOMIC DNA]</scope>
    <source>
        <strain evidence="3">Pf12B</strain>
    </source>
</reference>
<name>A0A194AEF8_9BACT</name>
<dbReference type="STRING" id="1592317.DPF_1177"/>
<dbReference type="Pfam" id="PF04392">
    <property type="entry name" value="ABC_sub_bind"/>
    <property type="match status" value="1"/>
</dbReference>
<evidence type="ECO:0000313" key="3">
    <source>
        <dbReference type="Proteomes" id="UP000095200"/>
    </source>
</evidence>
<proteinExistence type="predicted"/>
<keyword evidence="1" id="KW-1133">Transmembrane helix</keyword>
<dbReference type="EMBL" id="BDFE01000015">
    <property type="protein sequence ID" value="GAU08467.1"/>
    <property type="molecule type" value="Genomic_DNA"/>
</dbReference>
<protein>
    <recommendedName>
        <fullName evidence="4">ABC transporter substrate-binding protein</fullName>
    </recommendedName>
</protein>
<dbReference type="Proteomes" id="UP000095200">
    <property type="component" value="Unassembled WGS sequence"/>
</dbReference>
<dbReference type="InterPro" id="IPR007487">
    <property type="entry name" value="ABC_transpt-TYRBP-like"/>
</dbReference>
<keyword evidence="1" id="KW-0812">Transmembrane</keyword>
<comment type="caution">
    <text evidence="2">The sequence shown here is derived from an EMBL/GenBank/DDBJ whole genome shotgun (WGS) entry which is preliminary data.</text>
</comment>
<evidence type="ECO:0000256" key="1">
    <source>
        <dbReference type="SAM" id="Phobius"/>
    </source>
</evidence>
<evidence type="ECO:0008006" key="4">
    <source>
        <dbReference type="Google" id="ProtNLM"/>
    </source>
</evidence>